<dbReference type="InterPro" id="IPR052718">
    <property type="entry name" value="NmrA-type_oxidoreductase"/>
</dbReference>
<dbReference type="InterPro" id="IPR036291">
    <property type="entry name" value="NAD(P)-bd_dom_sf"/>
</dbReference>
<reference evidence="2 3" key="1">
    <citation type="submission" date="2016-08" db="EMBL/GenBank/DDBJ databases">
        <authorList>
            <person name="Seilhamer J.J."/>
        </authorList>
    </citation>
    <scope>NUCLEOTIDE SEQUENCE [LARGE SCALE GENOMIC DNA]</scope>
    <source>
        <strain evidence="2 3">A37T2</strain>
    </source>
</reference>
<dbReference type="Proteomes" id="UP000242818">
    <property type="component" value="Unassembled WGS sequence"/>
</dbReference>
<proteinExistence type="predicted"/>
<dbReference type="CDD" id="cd05269">
    <property type="entry name" value="TMR_SDR_a"/>
    <property type="match status" value="1"/>
</dbReference>
<dbReference type="STRING" id="1335309.GA0116948_11525"/>
<dbReference type="Gene3D" id="3.90.25.10">
    <property type="entry name" value="UDP-galactose 4-epimerase, domain 1"/>
    <property type="match status" value="1"/>
</dbReference>
<gene>
    <name evidence="2" type="ORF">GA0116948_11525</name>
</gene>
<dbReference type="Pfam" id="PF05368">
    <property type="entry name" value="NmrA"/>
    <property type="match status" value="1"/>
</dbReference>
<dbReference type="EMBL" id="FMAR01000015">
    <property type="protein sequence ID" value="SCC56410.1"/>
    <property type="molecule type" value="Genomic_DNA"/>
</dbReference>
<evidence type="ECO:0000313" key="3">
    <source>
        <dbReference type="Proteomes" id="UP000242818"/>
    </source>
</evidence>
<sequence>MILVTGASGHFGKTVIDHLLKTMPANEVVAYVRDEKKATALTAQGVQLRIGSYDEVAAIEKAVQGIDKILLVSGLDMHRFEQHARIITAARQAGVQQVIYTSAALNDFPTTANKLLMESHFQTEDFLKQSGLAYTLLRNSLYTEVIPGFVGDRVLETGIFYPAGDGKTSFASRNDMAEAAARVLLGTGHEQQTYHITGATAYSFGDIAQALSELSGKAVTYQNIDPATFESHLQQAGVPEIGVQITAGFAADIRAGQFSVVSPDLEKLLGRKPATLKEGLKAVYKL</sequence>
<dbReference type="AlphaFoldDB" id="A0A1C4FKD9"/>
<evidence type="ECO:0000259" key="1">
    <source>
        <dbReference type="Pfam" id="PF05368"/>
    </source>
</evidence>
<dbReference type="InterPro" id="IPR008030">
    <property type="entry name" value="NmrA-like"/>
</dbReference>
<evidence type="ECO:0000313" key="2">
    <source>
        <dbReference type="EMBL" id="SCC56410.1"/>
    </source>
</evidence>
<organism evidence="2 3">
    <name type="scientific">Chitinophaga costaii</name>
    <dbReference type="NCBI Taxonomy" id="1335309"/>
    <lineage>
        <taxon>Bacteria</taxon>
        <taxon>Pseudomonadati</taxon>
        <taxon>Bacteroidota</taxon>
        <taxon>Chitinophagia</taxon>
        <taxon>Chitinophagales</taxon>
        <taxon>Chitinophagaceae</taxon>
        <taxon>Chitinophaga</taxon>
    </lineage>
</organism>
<keyword evidence="3" id="KW-1185">Reference proteome</keyword>
<dbReference type="PANTHER" id="PTHR47129">
    <property type="entry name" value="QUINONE OXIDOREDUCTASE 2"/>
    <property type="match status" value="1"/>
</dbReference>
<feature type="domain" description="NmrA-like" evidence="1">
    <location>
        <begin position="2"/>
        <end position="250"/>
    </location>
</feature>
<dbReference type="OrthoDB" id="9780595at2"/>
<name>A0A1C4FKD9_9BACT</name>
<dbReference type="SUPFAM" id="SSF51735">
    <property type="entry name" value="NAD(P)-binding Rossmann-fold domains"/>
    <property type="match status" value="1"/>
</dbReference>
<dbReference type="PANTHER" id="PTHR47129:SF1">
    <property type="entry name" value="NMRA-LIKE DOMAIN-CONTAINING PROTEIN"/>
    <property type="match status" value="1"/>
</dbReference>
<dbReference type="RefSeq" id="WP_089714505.1">
    <property type="nucleotide sequence ID" value="NZ_FMAR01000015.1"/>
</dbReference>
<accession>A0A1C4FKD9</accession>
<dbReference type="Gene3D" id="3.40.50.720">
    <property type="entry name" value="NAD(P)-binding Rossmann-like Domain"/>
    <property type="match status" value="1"/>
</dbReference>
<protein>
    <submittedName>
        <fullName evidence="2">NAD(P)H dehydrogenase (Quinone)</fullName>
    </submittedName>
</protein>